<gene>
    <name evidence="2" type="ORF">JOE42_003459</name>
</gene>
<dbReference type="PANTHER" id="PTHR36151:SF3">
    <property type="entry name" value="ER-BOUND OXYGENASE MPAB_MPAB'_RUBBER OXYGENASE CATALYTIC DOMAIN-CONTAINING PROTEIN"/>
    <property type="match status" value="1"/>
</dbReference>
<reference evidence="2 3" key="1">
    <citation type="submission" date="2021-01" db="EMBL/GenBank/DDBJ databases">
        <title>Genomics of switchgrass bacterial isolates.</title>
        <authorList>
            <person name="Shade A."/>
        </authorList>
    </citation>
    <scope>NUCLEOTIDE SEQUENCE [LARGE SCALE GENOMIC DNA]</scope>
    <source>
        <strain evidence="2 3">PvP111</strain>
    </source>
</reference>
<keyword evidence="3" id="KW-1185">Reference proteome</keyword>
<dbReference type="Proteomes" id="UP000703038">
    <property type="component" value="Unassembled WGS sequence"/>
</dbReference>
<evidence type="ECO:0000313" key="2">
    <source>
        <dbReference type="EMBL" id="MBM7416726.1"/>
    </source>
</evidence>
<name>A0ABS2KXS0_9NOCA</name>
<dbReference type="PANTHER" id="PTHR36151">
    <property type="entry name" value="BLR2777 PROTEIN"/>
    <property type="match status" value="1"/>
</dbReference>
<organism evidence="2 3">
    <name type="scientific">Rhodococcoides corynebacterioides</name>
    <dbReference type="NCBI Taxonomy" id="53972"/>
    <lineage>
        <taxon>Bacteria</taxon>
        <taxon>Bacillati</taxon>
        <taxon>Actinomycetota</taxon>
        <taxon>Actinomycetes</taxon>
        <taxon>Mycobacteriales</taxon>
        <taxon>Nocardiaceae</taxon>
        <taxon>Rhodococcoides</taxon>
    </lineage>
</organism>
<dbReference type="RefSeq" id="WP_204869466.1">
    <property type="nucleotide sequence ID" value="NZ_JAFBBK010000001.1"/>
</dbReference>
<sequence>MNPLRTVQTRVGETIFARVAGDEGSARRDRIHLAEGPRRYGPDSAIQRVHADASMFVGGMRALLLQSLHPLAMAAVDEHSGYRGDPWGRLQRTSTFLAETTFGTIEDAERAVRIVRAVHKRITGVAPDGRPYAASDPHLLRWVHVAEIDSFLRAHDRYGARPLDAGGRDAYVRESAWVARGLGAEDVPETVDELNEMLDMYRPELRGTPAARRTARFILLNPPIPLAVRPAYGLLSSVAVSMMPRWTRFPLRLPYLPITEATAVRASGIAVTTAIRWALGAGPTVQDGREAG</sequence>
<dbReference type="EMBL" id="JAFBBK010000001">
    <property type="protein sequence ID" value="MBM7416726.1"/>
    <property type="molecule type" value="Genomic_DNA"/>
</dbReference>
<feature type="domain" description="ER-bound oxygenase mpaB/mpaB'/Rubber oxygenase catalytic" evidence="1">
    <location>
        <begin position="48"/>
        <end position="267"/>
    </location>
</feature>
<evidence type="ECO:0000259" key="1">
    <source>
        <dbReference type="Pfam" id="PF09995"/>
    </source>
</evidence>
<comment type="caution">
    <text evidence="2">The sequence shown here is derived from an EMBL/GenBank/DDBJ whole genome shotgun (WGS) entry which is preliminary data.</text>
</comment>
<dbReference type="Pfam" id="PF09995">
    <property type="entry name" value="MPAB_Lcp_cat"/>
    <property type="match status" value="1"/>
</dbReference>
<protein>
    <submittedName>
        <fullName evidence="2">Uncharacterized protein (DUF2236 family)</fullName>
    </submittedName>
</protein>
<accession>A0ABS2KXS0</accession>
<evidence type="ECO:0000313" key="3">
    <source>
        <dbReference type="Proteomes" id="UP000703038"/>
    </source>
</evidence>
<dbReference type="InterPro" id="IPR018713">
    <property type="entry name" value="MPAB/Lcp_cat_dom"/>
</dbReference>
<proteinExistence type="predicted"/>